<protein>
    <submittedName>
        <fullName evidence="2">Uncharacterized protein</fullName>
    </submittedName>
</protein>
<dbReference type="EMBL" id="SPLM01000147">
    <property type="protein sequence ID" value="TMW55631.1"/>
    <property type="molecule type" value="Genomic_DNA"/>
</dbReference>
<feature type="coiled-coil region" evidence="1">
    <location>
        <begin position="85"/>
        <end position="151"/>
    </location>
</feature>
<dbReference type="Proteomes" id="UP000794436">
    <property type="component" value="Unassembled WGS sequence"/>
</dbReference>
<evidence type="ECO:0000313" key="2">
    <source>
        <dbReference type="EMBL" id="TMW55631.1"/>
    </source>
</evidence>
<dbReference type="OrthoDB" id="167534at2759"/>
<evidence type="ECO:0000256" key="1">
    <source>
        <dbReference type="SAM" id="Coils"/>
    </source>
</evidence>
<organism evidence="2 3">
    <name type="scientific">Pythium oligandrum</name>
    <name type="common">Mycoparasitic fungus</name>
    <dbReference type="NCBI Taxonomy" id="41045"/>
    <lineage>
        <taxon>Eukaryota</taxon>
        <taxon>Sar</taxon>
        <taxon>Stramenopiles</taxon>
        <taxon>Oomycota</taxon>
        <taxon>Peronosporomycetes</taxon>
        <taxon>Pythiales</taxon>
        <taxon>Pythiaceae</taxon>
        <taxon>Pythium</taxon>
    </lineage>
</organism>
<keyword evidence="1" id="KW-0175">Coiled coil</keyword>
<comment type="caution">
    <text evidence="2">The sequence shown here is derived from an EMBL/GenBank/DDBJ whole genome shotgun (WGS) entry which is preliminary data.</text>
</comment>
<gene>
    <name evidence="2" type="ORF">Poli38472_010513</name>
</gene>
<keyword evidence="3" id="KW-1185">Reference proteome</keyword>
<reference evidence="2" key="1">
    <citation type="submission" date="2019-03" db="EMBL/GenBank/DDBJ databases">
        <title>Long read genome sequence of the mycoparasitic Pythium oligandrum ATCC 38472 isolated from sugarbeet rhizosphere.</title>
        <authorList>
            <person name="Gaulin E."/>
        </authorList>
    </citation>
    <scope>NUCLEOTIDE SEQUENCE</scope>
    <source>
        <strain evidence="2">ATCC 38472_TT</strain>
    </source>
</reference>
<dbReference type="AlphaFoldDB" id="A0A8K1C381"/>
<proteinExistence type="predicted"/>
<accession>A0A8K1C381</accession>
<sequence>MLQLDKTTERLRSKHVRTLELLQKTLDENVELRDRLAQLQKGTLHLSQGVPRSNRTNELEDEIDRLKAEHCAAMVAIEEAAKIREKELMQALETQRTQQQRLQNDVSTLETRLSNIRENVQDERLQWQLERQRLTQENETLKDELRHISEGRETNYDRYQAEISALHSQLDASCCAHNEAEALNRHMQDELDLLHTEISHLKQVVVENQAQLSAAQAELVATRVNEAKLISEMASSRRRIDEPQDNLGQQQPLPALNPVRIQTPRQLQLQQQLTTALLRLQEIEEQNSRLVNENRSLQETLTKLQLQLQELTAGLRAQTANGSMFAAHIDLKRENVQLRAQIEELKQLQRRFLTTANKKTISFPAL</sequence>
<evidence type="ECO:0000313" key="3">
    <source>
        <dbReference type="Proteomes" id="UP000794436"/>
    </source>
</evidence>
<feature type="coiled-coil region" evidence="1">
    <location>
        <begin position="266"/>
        <end position="351"/>
    </location>
</feature>
<name>A0A8K1C381_PYTOL</name>